<evidence type="ECO:0000313" key="2">
    <source>
        <dbReference type="EMBL" id="PTE13982.1"/>
    </source>
</evidence>
<evidence type="ECO:0008006" key="4">
    <source>
        <dbReference type="Google" id="ProtNLM"/>
    </source>
</evidence>
<dbReference type="Proteomes" id="UP000241362">
    <property type="component" value="Unassembled WGS sequence"/>
</dbReference>
<dbReference type="Pfam" id="PF13376">
    <property type="entry name" value="OmdA"/>
    <property type="match status" value="1"/>
</dbReference>
<sequence length="205" mass="22628">MPVRAATGPKRTDMARPAETAPVVTVRSRQDLRDWLAQHHAEPGPVWLVAYRPHHADYLAPEASTEELLCWGWINSLPRALDADRSMILIAPRRPDSAWSAVNKRLVEQARASGAMTEAGEASIAASQANGAWSFLDDVERLERPADLDLALGPLVAGWDAFPRSVKRAALEWVKTARTAGTRAKRIEDIRASLAQGLRPTPFRR</sequence>
<gene>
    <name evidence="2" type="ORF">C5F44_11750</name>
</gene>
<dbReference type="EMBL" id="PZKE01000010">
    <property type="protein sequence ID" value="PTE13982.1"/>
    <property type="molecule type" value="Genomic_DNA"/>
</dbReference>
<evidence type="ECO:0000313" key="3">
    <source>
        <dbReference type="Proteomes" id="UP000241362"/>
    </source>
</evidence>
<dbReference type="AlphaFoldDB" id="A0A2T4J7V9"/>
<protein>
    <recommendedName>
        <fullName evidence="4">Bacteriocin-protection, YdeI or OmpD-Associated</fullName>
    </recommendedName>
</protein>
<organism evidence="2 3">
    <name type="scientific">Fuscovulum blasticum DSM 2131</name>
    <dbReference type="NCBI Taxonomy" id="1188250"/>
    <lineage>
        <taxon>Bacteria</taxon>
        <taxon>Pseudomonadati</taxon>
        <taxon>Pseudomonadota</taxon>
        <taxon>Alphaproteobacteria</taxon>
        <taxon>Rhodobacterales</taxon>
        <taxon>Paracoccaceae</taxon>
        <taxon>Pseudogemmobacter</taxon>
    </lineage>
</organism>
<evidence type="ECO:0000256" key="1">
    <source>
        <dbReference type="SAM" id="MobiDB-lite"/>
    </source>
</evidence>
<proteinExistence type="predicted"/>
<accession>A0A2T4J7V9</accession>
<reference evidence="2 3" key="1">
    <citation type="submission" date="2018-03" db="EMBL/GenBank/DDBJ databases">
        <title>Rhodobacter blasticus.</title>
        <authorList>
            <person name="Meyer T.E."/>
            <person name="Miller S."/>
            <person name="Lodha T."/>
            <person name="Gandham S."/>
            <person name="Chintalapati S."/>
            <person name="Chintalapati V.R."/>
        </authorList>
    </citation>
    <scope>NUCLEOTIDE SEQUENCE [LARGE SCALE GENOMIC DNA]</scope>
    <source>
        <strain evidence="2 3">DSM 2131</strain>
    </source>
</reference>
<comment type="caution">
    <text evidence="2">The sequence shown here is derived from an EMBL/GenBank/DDBJ whole genome shotgun (WGS) entry which is preliminary data.</text>
</comment>
<name>A0A2T4J7V9_FUSBL</name>
<feature type="region of interest" description="Disordered" evidence="1">
    <location>
        <begin position="1"/>
        <end position="20"/>
    </location>
</feature>
<keyword evidence="3" id="KW-1185">Reference proteome</keyword>